<feature type="signal peptide" evidence="1">
    <location>
        <begin position="1"/>
        <end position="21"/>
    </location>
</feature>
<evidence type="ECO:0000313" key="2">
    <source>
        <dbReference type="EMBL" id="SFC06092.1"/>
    </source>
</evidence>
<proteinExistence type="predicted"/>
<gene>
    <name evidence="2" type="ORF">SAMN05421780_102435</name>
</gene>
<keyword evidence="1" id="KW-0732">Signal</keyword>
<dbReference type="AlphaFoldDB" id="A0A1I1G458"/>
<evidence type="ECO:0000313" key="3">
    <source>
        <dbReference type="Proteomes" id="UP000199514"/>
    </source>
</evidence>
<accession>A0A1I1G458</accession>
<dbReference type="RefSeq" id="WP_091509213.1">
    <property type="nucleotide sequence ID" value="NZ_FOLE01000002.1"/>
</dbReference>
<organism evidence="2 3">
    <name type="scientific">Flexibacter flexilis DSM 6793</name>
    <dbReference type="NCBI Taxonomy" id="927664"/>
    <lineage>
        <taxon>Bacteria</taxon>
        <taxon>Pseudomonadati</taxon>
        <taxon>Bacteroidota</taxon>
        <taxon>Cytophagia</taxon>
        <taxon>Cytophagales</taxon>
        <taxon>Flexibacteraceae</taxon>
        <taxon>Flexibacter</taxon>
    </lineage>
</organism>
<sequence length="237" mass="26236">MKKTLLSIVAVLLLHSSFAQEKGHFGFSLGVSAPVGKFASKDIEKSYSGFAGIGSFFEISLAHKLGKRFGIITSLRRQSNTIDTEALSDGMSKLYLKDGYNVRDNVTAGNWKLATLMVGGYESFYIPEHKVFIEPRVMIGLAYAVLPEKRENLQSNYGYGWIQQDRATDFTFAYLVGTGFKWIIGKKTYFLTNIDYLSAKAKFTNIVNRTSGGSVEITSYTQKMSTVNIGLGIGIKL</sequence>
<dbReference type="Proteomes" id="UP000199514">
    <property type="component" value="Unassembled WGS sequence"/>
</dbReference>
<dbReference type="OrthoDB" id="950176at2"/>
<name>A0A1I1G458_9BACT</name>
<feature type="chain" id="PRO_5011560429" evidence="1">
    <location>
        <begin position="22"/>
        <end position="237"/>
    </location>
</feature>
<keyword evidence="3" id="KW-1185">Reference proteome</keyword>
<evidence type="ECO:0000256" key="1">
    <source>
        <dbReference type="SAM" id="SignalP"/>
    </source>
</evidence>
<reference evidence="2 3" key="1">
    <citation type="submission" date="2016-10" db="EMBL/GenBank/DDBJ databases">
        <authorList>
            <person name="de Groot N.N."/>
        </authorList>
    </citation>
    <scope>NUCLEOTIDE SEQUENCE [LARGE SCALE GENOMIC DNA]</scope>
    <source>
        <strain evidence="2 3">DSM 6793</strain>
    </source>
</reference>
<protein>
    <submittedName>
        <fullName evidence="2">Uncharacterized protein</fullName>
    </submittedName>
</protein>
<dbReference type="EMBL" id="FOLE01000002">
    <property type="protein sequence ID" value="SFC06092.1"/>
    <property type="molecule type" value="Genomic_DNA"/>
</dbReference>